<evidence type="ECO:0000313" key="2">
    <source>
        <dbReference type="Proteomes" id="UP000321558"/>
    </source>
</evidence>
<dbReference type="RefSeq" id="WP_156985071.1">
    <property type="nucleotide sequence ID" value="NZ_BJYM01000006.1"/>
</dbReference>
<proteinExistence type="predicted"/>
<dbReference type="EMBL" id="BJYM01000006">
    <property type="protein sequence ID" value="GEN86967.1"/>
    <property type="molecule type" value="Genomic_DNA"/>
</dbReference>
<comment type="caution">
    <text evidence="1">The sequence shown here is derived from an EMBL/GenBank/DDBJ whole genome shotgun (WGS) entry which is preliminary data.</text>
</comment>
<evidence type="ECO:0000313" key="1">
    <source>
        <dbReference type="EMBL" id="GEN86967.1"/>
    </source>
</evidence>
<organism evidence="1 2">
    <name type="scientific">Oceanobacillus sojae</name>
    <dbReference type="NCBI Taxonomy" id="582851"/>
    <lineage>
        <taxon>Bacteria</taxon>
        <taxon>Bacillati</taxon>
        <taxon>Bacillota</taxon>
        <taxon>Bacilli</taxon>
        <taxon>Bacillales</taxon>
        <taxon>Bacillaceae</taxon>
        <taxon>Oceanobacillus</taxon>
    </lineage>
</organism>
<gene>
    <name evidence="1" type="ORF">OSO01_17060</name>
</gene>
<name>A0A511ZHQ1_9BACI</name>
<keyword evidence="2" id="KW-1185">Reference proteome</keyword>
<dbReference type="AlphaFoldDB" id="A0A511ZHQ1"/>
<sequence>MSISVKKKDQDIWYPSNEMLEMAYHYVVFISFDSDVYTPNRISDDWEEVRQRLVIKI</sequence>
<dbReference type="Proteomes" id="UP000321558">
    <property type="component" value="Unassembled WGS sequence"/>
</dbReference>
<protein>
    <submittedName>
        <fullName evidence="1">Uncharacterized protein</fullName>
    </submittedName>
</protein>
<reference evidence="1 2" key="1">
    <citation type="submission" date="2019-07" db="EMBL/GenBank/DDBJ databases">
        <title>Whole genome shotgun sequence of Oceanobacillus sojae NBRC 105379.</title>
        <authorList>
            <person name="Hosoyama A."/>
            <person name="Uohara A."/>
            <person name="Ohji S."/>
            <person name="Ichikawa N."/>
        </authorList>
    </citation>
    <scope>NUCLEOTIDE SEQUENCE [LARGE SCALE GENOMIC DNA]</scope>
    <source>
        <strain evidence="1 2">NBRC 105379</strain>
    </source>
</reference>
<accession>A0A511ZHQ1</accession>